<proteinExistence type="predicted"/>
<dbReference type="SUPFAM" id="SSF51604">
    <property type="entry name" value="Enolase C-terminal domain-like"/>
    <property type="match status" value="1"/>
</dbReference>
<keyword evidence="1" id="KW-0479">Metal-binding</keyword>
<dbReference type="SUPFAM" id="SSF54826">
    <property type="entry name" value="Enolase N-terminal domain-like"/>
    <property type="match status" value="1"/>
</dbReference>
<dbReference type="RefSeq" id="WP_264321312.1">
    <property type="nucleotide sequence ID" value="NZ_JADEXN010000149.1"/>
</dbReference>
<protein>
    <recommendedName>
        <fullName evidence="2">Mandelate racemase/muconate lactonizing enzyme C-terminal domain-containing protein</fullName>
    </recommendedName>
</protein>
<evidence type="ECO:0000256" key="1">
    <source>
        <dbReference type="ARBA" id="ARBA00022723"/>
    </source>
</evidence>
<dbReference type="PROSITE" id="PS00909">
    <property type="entry name" value="MR_MLE_2"/>
    <property type="match status" value="1"/>
</dbReference>
<dbReference type="SFLD" id="SFLDF00009">
    <property type="entry name" value="o-succinylbenzoate_synthase"/>
    <property type="match status" value="1"/>
</dbReference>
<organism evidence="3 4">
    <name type="scientific">Zarconia navalis LEGE 11467</name>
    <dbReference type="NCBI Taxonomy" id="1828826"/>
    <lineage>
        <taxon>Bacteria</taxon>
        <taxon>Bacillati</taxon>
        <taxon>Cyanobacteriota</taxon>
        <taxon>Cyanophyceae</taxon>
        <taxon>Oscillatoriophycideae</taxon>
        <taxon>Oscillatoriales</taxon>
        <taxon>Oscillatoriales incertae sedis</taxon>
        <taxon>Zarconia</taxon>
        <taxon>Zarconia navalis</taxon>
    </lineage>
</organism>
<dbReference type="InterPro" id="IPR029017">
    <property type="entry name" value="Enolase-like_N"/>
</dbReference>
<dbReference type="PANTHER" id="PTHR48073">
    <property type="entry name" value="O-SUCCINYLBENZOATE SYNTHASE-RELATED"/>
    <property type="match status" value="1"/>
</dbReference>
<comment type="caution">
    <text evidence="3">The sequence shown here is derived from an EMBL/GenBank/DDBJ whole genome shotgun (WGS) entry which is preliminary data.</text>
</comment>
<dbReference type="EMBL" id="JADEXN010000149">
    <property type="protein sequence ID" value="MBE9041082.1"/>
    <property type="molecule type" value="Genomic_DNA"/>
</dbReference>
<evidence type="ECO:0000259" key="2">
    <source>
        <dbReference type="SMART" id="SM00922"/>
    </source>
</evidence>
<reference evidence="3" key="1">
    <citation type="submission" date="2020-10" db="EMBL/GenBank/DDBJ databases">
        <authorList>
            <person name="Castelo-Branco R."/>
            <person name="Eusebio N."/>
            <person name="Adriana R."/>
            <person name="Vieira A."/>
            <person name="Brugerolle De Fraissinette N."/>
            <person name="Rezende De Castro R."/>
            <person name="Schneider M.P."/>
            <person name="Vasconcelos V."/>
            <person name="Leao P.N."/>
        </authorList>
    </citation>
    <scope>NUCLEOTIDE SEQUENCE</scope>
    <source>
        <strain evidence="3">LEGE 11467</strain>
    </source>
</reference>
<dbReference type="SFLD" id="SFLDG00180">
    <property type="entry name" value="muconate_cycloisomerase"/>
    <property type="match status" value="1"/>
</dbReference>
<dbReference type="GO" id="GO:0009063">
    <property type="term" value="P:amino acid catabolic process"/>
    <property type="evidence" value="ECO:0007669"/>
    <property type="project" value="InterPro"/>
</dbReference>
<sequence>MFTFYPLKLKLARPYQWAWGSHVTKYGVIVAVARESGKPIGWGEIAPAPHVDFSPEKVIEELMGLTMGLDPFDPTFVEKLDERSPNSRYRNGLISAVLTARAAEKNLPLADFMSSSRCFRSVKINGYLEAVNPEKAIERVAGLLEKGIDVVKIKCSRDINADFERVAAVSKTFPTLRLRLDPNGAWEDSDCTATFKKFQPFPIEYIEEPIPIQKNLDRLRELRKIIPIAADRWGNTKTELEAILNAQAVDRLILKSQILGGPDRTREIASYAATEGLNCVMTASLETLVGITVAVHCAATLPSNNDAHGFYLWDYIQPNVCKAPDVTNGTIPLPIEPGLGFKPLIPTDIATAT</sequence>
<dbReference type="InterPro" id="IPR018110">
    <property type="entry name" value="Mandel_Rmase/mucon_lact_enz_CS"/>
</dbReference>
<feature type="domain" description="Mandelate racemase/muconate lactonizing enzyme C-terminal" evidence="2">
    <location>
        <begin position="133"/>
        <end position="229"/>
    </location>
</feature>
<dbReference type="InterPro" id="IPR013342">
    <property type="entry name" value="Mandelate_racemase_C"/>
</dbReference>
<evidence type="ECO:0000313" key="4">
    <source>
        <dbReference type="Proteomes" id="UP000621799"/>
    </source>
</evidence>
<dbReference type="GO" id="GO:0046872">
    <property type="term" value="F:metal ion binding"/>
    <property type="evidence" value="ECO:0007669"/>
    <property type="project" value="UniProtKB-KW"/>
</dbReference>
<dbReference type="InterPro" id="IPR029065">
    <property type="entry name" value="Enolase_C-like"/>
</dbReference>
<dbReference type="Gene3D" id="3.30.390.10">
    <property type="entry name" value="Enolase-like, N-terminal domain"/>
    <property type="match status" value="1"/>
</dbReference>
<gene>
    <name evidence="3" type="ORF">IQ235_09860</name>
</gene>
<dbReference type="SFLD" id="SFLDS00001">
    <property type="entry name" value="Enolase"/>
    <property type="match status" value="1"/>
</dbReference>
<dbReference type="SMART" id="SM00922">
    <property type="entry name" value="MR_MLE"/>
    <property type="match status" value="1"/>
</dbReference>
<dbReference type="Gene3D" id="3.20.20.120">
    <property type="entry name" value="Enolase-like C-terminal domain"/>
    <property type="match status" value="1"/>
</dbReference>
<name>A0A928VVN5_9CYAN</name>
<keyword evidence="4" id="KW-1185">Reference proteome</keyword>
<dbReference type="Pfam" id="PF13378">
    <property type="entry name" value="MR_MLE_C"/>
    <property type="match status" value="1"/>
</dbReference>
<dbReference type="Proteomes" id="UP000621799">
    <property type="component" value="Unassembled WGS sequence"/>
</dbReference>
<dbReference type="AlphaFoldDB" id="A0A928VVN5"/>
<dbReference type="PANTHER" id="PTHR48073:SF2">
    <property type="entry name" value="O-SUCCINYLBENZOATE SYNTHASE"/>
    <property type="match status" value="1"/>
</dbReference>
<evidence type="ECO:0000313" key="3">
    <source>
        <dbReference type="EMBL" id="MBE9041082.1"/>
    </source>
</evidence>
<accession>A0A928VVN5</accession>
<dbReference type="GO" id="GO:0003824">
    <property type="term" value="F:catalytic activity"/>
    <property type="evidence" value="ECO:0007669"/>
    <property type="project" value="UniProtKB-ARBA"/>
</dbReference>
<dbReference type="InterPro" id="IPR036849">
    <property type="entry name" value="Enolase-like_C_sf"/>
</dbReference>